<keyword evidence="2" id="KW-1133">Transmembrane helix</keyword>
<protein>
    <submittedName>
        <fullName evidence="3">Uncharacterized protein</fullName>
    </submittedName>
</protein>
<feature type="region of interest" description="Disordered" evidence="1">
    <location>
        <begin position="95"/>
        <end position="134"/>
    </location>
</feature>
<evidence type="ECO:0000256" key="1">
    <source>
        <dbReference type="SAM" id="MobiDB-lite"/>
    </source>
</evidence>
<feature type="region of interest" description="Disordered" evidence="1">
    <location>
        <begin position="1"/>
        <end position="26"/>
    </location>
</feature>
<evidence type="ECO:0000313" key="4">
    <source>
        <dbReference type="Proteomes" id="UP000219689"/>
    </source>
</evidence>
<keyword evidence="2" id="KW-0812">Transmembrane</keyword>
<evidence type="ECO:0000256" key="2">
    <source>
        <dbReference type="SAM" id="Phobius"/>
    </source>
</evidence>
<proteinExistence type="predicted"/>
<dbReference type="Proteomes" id="UP000219689">
    <property type="component" value="Unassembled WGS sequence"/>
</dbReference>
<feature type="compositionally biased region" description="Low complexity" evidence="1">
    <location>
        <begin position="117"/>
        <end position="129"/>
    </location>
</feature>
<evidence type="ECO:0000313" key="3">
    <source>
        <dbReference type="EMBL" id="PCR91651.1"/>
    </source>
</evidence>
<feature type="region of interest" description="Disordered" evidence="1">
    <location>
        <begin position="336"/>
        <end position="357"/>
    </location>
</feature>
<feature type="compositionally biased region" description="Pro residues" evidence="1">
    <location>
        <begin position="1"/>
        <end position="13"/>
    </location>
</feature>
<dbReference type="OrthoDB" id="170079at2157"/>
<accession>A0A2A5QXU3</accession>
<comment type="caution">
    <text evidence="3">The sequence shown here is derived from an EMBL/GenBank/DDBJ whole genome shotgun (WGS) entry which is preliminary data.</text>
</comment>
<gene>
    <name evidence="3" type="ORF">CP557_14635</name>
</gene>
<organism evidence="3 4">
    <name type="scientific">Natrinema ejinorense</name>
    <dbReference type="NCBI Taxonomy" id="373386"/>
    <lineage>
        <taxon>Archaea</taxon>
        <taxon>Methanobacteriati</taxon>
        <taxon>Methanobacteriota</taxon>
        <taxon>Stenosarchaea group</taxon>
        <taxon>Halobacteria</taxon>
        <taxon>Halobacteriales</taxon>
        <taxon>Natrialbaceae</taxon>
        <taxon>Natrinema</taxon>
    </lineage>
</organism>
<dbReference type="EMBL" id="NXNI01000001">
    <property type="protein sequence ID" value="PCR91651.1"/>
    <property type="molecule type" value="Genomic_DNA"/>
</dbReference>
<feature type="transmembrane region" description="Helical" evidence="2">
    <location>
        <begin position="158"/>
        <end position="180"/>
    </location>
</feature>
<sequence length="357" mass="37307">MVPAPDTGPPPDDGPSTAVDGSSGDSGPFAHHVSRIIDRFDDLWPFAVVPLIVSLLEFEKVRRALGPAGSGFSINLELLLPSPLVTLWRFAKPPDPPRVTTRSPRDEPFGSPSFGESTPSGGATTPTGSAGSGGTDLMIETPVETVGGPLEAIGTQTMVWIGLTLAAYAVLSGILMAAYVGGIDRRLRSEPIALGSCVVTYAPRFVLYNLVVFGAVLLLLAPLVLVPPPLLIVLAFPAVVILGYVFYPVPFLFVVDDTPFLEAFRRSVGLTTAGGPVLSFAFWHVVVGVVSSFFISLFVSVGGAGFLLALLGSAPLALVLTAATVSFFQTRLDGDGPDAGEDGHRTAGTDEYGWAVD</sequence>
<reference evidence="3 4" key="1">
    <citation type="submission" date="2017-09" db="EMBL/GenBank/DDBJ databases">
        <title>Genome sequences of Natrinema ejinorence JCM 13890T.</title>
        <authorList>
            <person name="Roh S.W."/>
            <person name="Kim Y.B."/>
            <person name="Kim J.Y."/>
        </authorList>
    </citation>
    <scope>NUCLEOTIDE SEQUENCE [LARGE SCALE GENOMIC DNA]</scope>
    <source>
        <strain evidence="3 4">JCM 13890</strain>
    </source>
</reference>
<dbReference type="AlphaFoldDB" id="A0A2A5QXU3"/>
<feature type="transmembrane region" description="Helical" evidence="2">
    <location>
        <begin position="205"/>
        <end position="225"/>
    </location>
</feature>
<feature type="transmembrane region" description="Helical" evidence="2">
    <location>
        <begin position="305"/>
        <end position="328"/>
    </location>
</feature>
<feature type="transmembrane region" description="Helical" evidence="2">
    <location>
        <begin position="231"/>
        <end position="255"/>
    </location>
</feature>
<name>A0A2A5QXU3_9EURY</name>
<keyword evidence="2" id="KW-0472">Membrane</keyword>
<keyword evidence="4" id="KW-1185">Reference proteome</keyword>
<feature type="transmembrane region" description="Helical" evidence="2">
    <location>
        <begin position="276"/>
        <end position="299"/>
    </location>
</feature>
<dbReference type="RefSeq" id="WP_097380589.1">
    <property type="nucleotide sequence ID" value="NZ_NXNI01000001.1"/>
</dbReference>